<dbReference type="GO" id="GO:0004521">
    <property type="term" value="F:RNA endonuclease activity"/>
    <property type="evidence" value="ECO:0007669"/>
    <property type="project" value="InterPro"/>
</dbReference>
<dbReference type="Pfam" id="PF20803">
    <property type="entry name" value="PaaX_M"/>
    <property type="match status" value="1"/>
</dbReference>
<dbReference type="GO" id="GO:0043571">
    <property type="term" value="P:maintenance of CRISPR repeat elements"/>
    <property type="evidence" value="ECO:0007669"/>
    <property type="project" value="InterPro"/>
</dbReference>
<name>A0A1F6A9F6_9BACT</name>
<evidence type="ECO:0000313" key="9">
    <source>
        <dbReference type="EMBL" id="OGG21420.1"/>
    </source>
</evidence>
<evidence type="ECO:0000256" key="5">
    <source>
        <dbReference type="ARBA" id="ARBA00022842"/>
    </source>
</evidence>
<evidence type="ECO:0000259" key="8">
    <source>
        <dbReference type="Pfam" id="PF20803"/>
    </source>
</evidence>
<dbReference type="PANTHER" id="PTHR30319">
    <property type="entry name" value="PHENYLACETIC ACID REGULATOR-RELATED TRANSCRIPTIONAL REPRESSOR"/>
    <property type="match status" value="1"/>
</dbReference>
<keyword evidence="7" id="KW-0812">Transmembrane</keyword>
<dbReference type="PANTHER" id="PTHR30319:SF1">
    <property type="entry name" value="TRANSCRIPTIONAL REPRESSOR PAAX"/>
    <property type="match status" value="1"/>
</dbReference>
<dbReference type="GO" id="GO:0006351">
    <property type="term" value="P:DNA-templated transcription"/>
    <property type="evidence" value="ECO:0007669"/>
    <property type="project" value="TreeGrafter"/>
</dbReference>
<dbReference type="NCBIfam" id="TIGR01573">
    <property type="entry name" value="cas2"/>
    <property type="match status" value="1"/>
</dbReference>
<feature type="transmembrane region" description="Helical" evidence="7">
    <location>
        <begin position="20"/>
        <end position="39"/>
    </location>
</feature>
<organism evidence="9 10">
    <name type="scientific">Candidatus Gottesmanbacteria bacterium RIFCSPHIGHO2_02_FULL_40_13</name>
    <dbReference type="NCBI Taxonomy" id="1798384"/>
    <lineage>
        <taxon>Bacteria</taxon>
        <taxon>Candidatus Gottesmaniibacteriota</taxon>
    </lineage>
</organism>
<sequence length="191" mass="22686">MVSNKEVKEGKKFITKELMLGILKTGAILGLAVFAPNALQLFKNIGKKKPWSEYYPSSLERLTKRLYRRGFVEIKYKNGSPVVKISEKGKMEILEYDLDRMTIAKPKVWDGKWRIVMFDISEKYRKTRDVVRNKLQELGFYPFQESVFIYPYPCEKEIKYIREVLSVPHAIKWIRADRVENEQELRRIFNI</sequence>
<evidence type="ECO:0000313" key="10">
    <source>
        <dbReference type="Proteomes" id="UP000177092"/>
    </source>
</evidence>
<dbReference type="EMBL" id="MFJN01000022">
    <property type="protein sequence ID" value="OGG21420.1"/>
    <property type="molecule type" value="Genomic_DNA"/>
</dbReference>
<dbReference type="Proteomes" id="UP000177092">
    <property type="component" value="Unassembled WGS sequence"/>
</dbReference>
<evidence type="ECO:0000256" key="7">
    <source>
        <dbReference type="SAM" id="Phobius"/>
    </source>
</evidence>
<evidence type="ECO:0000256" key="6">
    <source>
        <dbReference type="ARBA" id="ARBA00023118"/>
    </source>
</evidence>
<evidence type="ECO:0000256" key="2">
    <source>
        <dbReference type="ARBA" id="ARBA00022723"/>
    </source>
</evidence>
<comment type="caution">
    <text evidence="9">The sequence shown here is derived from an EMBL/GenBank/DDBJ whole genome shotgun (WGS) entry which is preliminary data.</text>
</comment>
<proteinExistence type="predicted"/>
<protein>
    <submittedName>
        <fullName evidence="9">CRISPR-associated endonuclease Cas2</fullName>
    </submittedName>
</protein>
<feature type="domain" description="Transcriptional repressor PaaX-like central Cas2-like" evidence="8">
    <location>
        <begin position="107"/>
        <end position="183"/>
    </location>
</feature>
<keyword evidence="1" id="KW-0540">Nuclease</keyword>
<dbReference type="InterPro" id="IPR021127">
    <property type="entry name" value="CRISPR_associated_Cas2"/>
</dbReference>
<evidence type="ECO:0000256" key="3">
    <source>
        <dbReference type="ARBA" id="ARBA00022759"/>
    </source>
</evidence>
<keyword evidence="6" id="KW-0051">Antiviral defense</keyword>
<evidence type="ECO:0000256" key="1">
    <source>
        <dbReference type="ARBA" id="ARBA00022722"/>
    </source>
</evidence>
<dbReference type="AlphaFoldDB" id="A0A1F6A9F6"/>
<dbReference type="STRING" id="1798384.A3D03_02835"/>
<keyword evidence="4" id="KW-0378">Hydrolase</keyword>
<accession>A0A1F6A9F6</accession>
<dbReference type="Gene3D" id="3.30.70.2650">
    <property type="match status" value="1"/>
</dbReference>
<reference evidence="9 10" key="1">
    <citation type="journal article" date="2016" name="Nat. Commun.">
        <title>Thousands of microbial genomes shed light on interconnected biogeochemical processes in an aquifer system.</title>
        <authorList>
            <person name="Anantharaman K."/>
            <person name="Brown C.T."/>
            <person name="Hug L.A."/>
            <person name="Sharon I."/>
            <person name="Castelle C.J."/>
            <person name="Probst A.J."/>
            <person name="Thomas B.C."/>
            <person name="Singh A."/>
            <person name="Wilkins M.J."/>
            <person name="Karaoz U."/>
            <person name="Brodie E.L."/>
            <person name="Williams K.H."/>
            <person name="Hubbard S.S."/>
            <person name="Banfield J.F."/>
        </authorList>
    </citation>
    <scope>NUCLEOTIDE SEQUENCE [LARGE SCALE GENOMIC DNA]</scope>
</reference>
<keyword evidence="2" id="KW-0479">Metal-binding</keyword>
<dbReference type="InterPro" id="IPR048846">
    <property type="entry name" value="PaaX-like_central"/>
</dbReference>
<gene>
    <name evidence="9" type="ORF">A3D03_02835</name>
</gene>
<dbReference type="SUPFAM" id="SSF143430">
    <property type="entry name" value="TTP0101/SSO1404-like"/>
    <property type="match status" value="1"/>
</dbReference>
<keyword evidence="5" id="KW-0460">Magnesium</keyword>
<keyword evidence="7" id="KW-1133">Transmembrane helix</keyword>
<keyword evidence="7" id="KW-0472">Membrane</keyword>
<evidence type="ECO:0000256" key="4">
    <source>
        <dbReference type="ARBA" id="ARBA00022801"/>
    </source>
</evidence>
<keyword evidence="3 9" id="KW-0255">Endonuclease</keyword>